<dbReference type="EMBL" id="JBICBT010000491">
    <property type="protein sequence ID" value="KAL3111967.1"/>
    <property type="molecule type" value="Genomic_DNA"/>
</dbReference>
<gene>
    <name evidence="2" type="ORF">niasHT_015165</name>
    <name evidence="1" type="ORF">niasHT_018063</name>
</gene>
<name>A0ABD2L9Q8_9BILA</name>
<evidence type="ECO:0000313" key="2">
    <source>
        <dbReference type="EMBL" id="KAL3111967.1"/>
    </source>
</evidence>
<evidence type="ECO:0000313" key="1">
    <source>
        <dbReference type="EMBL" id="KAL3108812.1"/>
    </source>
</evidence>
<comment type="caution">
    <text evidence="2">The sequence shown here is derived from an EMBL/GenBank/DDBJ whole genome shotgun (WGS) entry which is preliminary data.</text>
</comment>
<evidence type="ECO:0000313" key="3">
    <source>
        <dbReference type="Proteomes" id="UP001620626"/>
    </source>
</evidence>
<dbReference type="Proteomes" id="UP001620626">
    <property type="component" value="Unassembled WGS sequence"/>
</dbReference>
<proteinExistence type="predicted"/>
<accession>A0ABD2L9Q8</accession>
<keyword evidence="3" id="KW-1185">Reference proteome</keyword>
<dbReference type="EMBL" id="JBICBT010000583">
    <property type="protein sequence ID" value="KAL3108812.1"/>
    <property type="molecule type" value="Genomic_DNA"/>
</dbReference>
<protein>
    <submittedName>
        <fullName evidence="2">Uncharacterized protein</fullName>
    </submittedName>
</protein>
<organism evidence="2 3">
    <name type="scientific">Heterodera trifolii</name>
    <dbReference type="NCBI Taxonomy" id="157864"/>
    <lineage>
        <taxon>Eukaryota</taxon>
        <taxon>Metazoa</taxon>
        <taxon>Ecdysozoa</taxon>
        <taxon>Nematoda</taxon>
        <taxon>Chromadorea</taxon>
        <taxon>Rhabditida</taxon>
        <taxon>Tylenchina</taxon>
        <taxon>Tylenchomorpha</taxon>
        <taxon>Tylenchoidea</taxon>
        <taxon>Heteroderidae</taxon>
        <taxon>Heteroderinae</taxon>
        <taxon>Heterodera</taxon>
    </lineage>
</organism>
<dbReference type="AlphaFoldDB" id="A0ABD2L9Q8"/>
<reference evidence="2 3" key="1">
    <citation type="submission" date="2024-10" db="EMBL/GenBank/DDBJ databases">
        <authorList>
            <person name="Kim D."/>
        </authorList>
    </citation>
    <scope>NUCLEOTIDE SEQUENCE [LARGE SCALE GENOMIC DNA]</scope>
    <source>
        <strain evidence="2">BH-2024</strain>
    </source>
</reference>
<sequence length="79" mass="9027">MFPNVPNEAKKLDMEGDFIRIDGKIFPAKNFLESFNENGKEDKPEIKWDESGDFSSENLDIIDSYITTRSSYDNSGTAR</sequence>